<dbReference type="Gene3D" id="3.30.420.40">
    <property type="match status" value="2"/>
</dbReference>
<dbReference type="PANTHER" id="PTHR32329">
    <property type="entry name" value="BIFUNCTIONAL PROTEIN [INCLUDES 2-HYDROXYACYL-COA DEHYDRATASE (N-TER) AND ITS ACTIVATOR DOMAIN (C_TERM)-RELATED"/>
    <property type="match status" value="1"/>
</dbReference>
<reference evidence="6 7" key="1">
    <citation type="submission" date="2021-03" db="EMBL/GenBank/DDBJ databases">
        <title>Genomic Encyclopedia of Type Strains, Phase IV (KMG-IV): sequencing the most valuable type-strain genomes for metagenomic binning, comparative biology and taxonomic classification.</title>
        <authorList>
            <person name="Goeker M."/>
        </authorList>
    </citation>
    <scope>NUCLEOTIDE SEQUENCE [LARGE SCALE GENOMIC DNA]</scope>
    <source>
        <strain evidence="6 7">DSM 27512</strain>
    </source>
</reference>
<dbReference type="InterPro" id="IPR043129">
    <property type="entry name" value="ATPase_NBD"/>
</dbReference>
<name>A0ABS4KJG1_9FIRM</name>
<evidence type="ECO:0000313" key="6">
    <source>
        <dbReference type="EMBL" id="MBP2027890.1"/>
    </source>
</evidence>
<dbReference type="SUPFAM" id="SSF53067">
    <property type="entry name" value="Actin-like ATPase domain"/>
    <property type="match status" value="1"/>
</dbReference>
<evidence type="ECO:0000256" key="4">
    <source>
        <dbReference type="ARBA" id="ARBA00023014"/>
    </source>
</evidence>
<dbReference type="InterPro" id="IPR051805">
    <property type="entry name" value="Dehydratase_Activator_Redct"/>
</dbReference>
<dbReference type="InterPro" id="IPR002731">
    <property type="entry name" value="ATPase_BadF"/>
</dbReference>
<dbReference type="RefSeq" id="WP_209660951.1">
    <property type="nucleotide sequence ID" value="NZ_JAGGLI010000017.1"/>
</dbReference>
<dbReference type="CDD" id="cd24109">
    <property type="entry name" value="ASKHA_NBD_YjiL-like"/>
    <property type="match status" value="1"/>
</dbReference>
<keyword evidence="7" id="KW-1185">Reference proteome</keyword>
<evidence type="ECO:0000259" key="5">
    <source>
        <dbReference type="Pfam" id="PF01869"/>
    </source>
</evidence>
<dbReference type="Proteomes" id="UP001314903">
    <property type="component" value="Unassembled WGS sequence"/>
</dbReference>
<proteinExistence type="predicted"/>
<dbReference type="PANTHER" id="PTHR32329:SF2">
    <property type="entry name" value="BIFUNCTIONAL PROTEIN [INCLUDES 2-HYDROXYACYL-COA DEHYDRATASE (N-TER) AND ITS ACTIVATOR DOMAIN (C_TERM)"/>
    <property type="match status" value="1"/>
</dbReference>
<keyword evidence="2" id="KW-0479">Metal-binding</keyword>
<keyword evidence="3" id="KW-0408">Iron</keyword>
<evidence type="ECO:0000313" key="7">
    <source>
        <dbReference type="Proteomes" id="UP001314903"/>
    </source>
</evidence>
<evidence type="ECO:0000256" key="3">
    <source>
        <dbReference type="ARBA" id="ARBA00023004"/>
    </source>
</evidence>
<dbReference type="EMBL" id="JAGGLI010000017">
    <property type="protein sequence ID" value="MBP2027890.1"/>
    <property type="molecule type" value="Genomic_DNA"/>
</dbReference>
<dbReference type="NCBIfam" id="TIGR00241">
    <property type="entry name" value="CoA_E_activ"/>
    <property type="match status" value="1"/>
</dbReference>
<dbReference type="Pfam" id="PF01869">
    <property type="entry name" value="BcrAD_BadFG"/>
    <property type="match status" value="1"/>
</dbReference>
<evidence type="ECO:0000256" key="1">
    <source>
        <dbReference type="ARBA" id="ARBA00001966"/>
    </source>
</evidence>
<comment type="caution">
    <text evidence="6">The sequence shown here is derived from an EMBL/GenBank/DDBJ whole genome shotgun (WGS) entry which is preliminary data.</text>
</comment>
<feature type="domain" description="ATPase BadF/BadG/BcrA/BcrD type" evidence="5">
    <location>
        <begin position="4"/>
        <end position="246"/>
    </location>
</feature>
<keyword evidence="4" id="KW-0411">Iron-sulfur</keyword>
<accession>A0ABS4KJG1</accession>
<protein>
    <submittedName>
        <fullName evidence="6">CoA-substrate-specific enzyme activase</fullName>
    </submittedName>
</protein>
<dbReference type="InterPro" id="IPR008275">
    <property type="entry name" value="CoA_E_activase_dom"/>
</dbReference>
<comment type="cofactor">
    <cofactor evidence="1">
        <name>[4Fe-4S] cluster</name>
        <dbReference type="ChEBI" id="CHEBI:49883"/>
    </cofactor>
</comment>
<organism evidence="6 7">
    <name type="scientific">Acetoanaerobium pronyense</name>
    <dbReference type="NCBI Taxonomy" id="1482736"/>
    <lineage>
        <taxon>Bacteria</taxon>
        <taxon>Bacillati</taxon>
        <taxon>Bacillota</taxon>
        <taxon>Clostridia</taxon>
        <taxon>Peptostreptococcales</taxon>
        <taxon>Filifactoraceae</taxon>
        <taxon>Acetoanaerobium</taxon>
    </lineage>
</organism>
<gene>
    <name evidence="6" type="ORF">J2Z35_001688</name>
</gene>
<sequence length="252" mass="27020">MLILGIDSGSTTTKGVLFDGKNVLDSVIVSTGSSPKEAMKEVYRILKKDNDVYTVTTGYGRNLLEGLSDKSVTEITCHGKGASYLCPGISAVIDIGGQDSKVIKLDRDSNIVDFAMNDKCAAGTGRFIEVMMRTLKQEISNIDSFIEGENPLKISSMCTVFAESEIVSLLAKEEKAESIAMGIVDSICERTAIFARKLNFDGSIFFSGGLSKSKVITSVLSEKLRQEVLTHENSQLTGAIGAAVIGSKKIRG</sequence>
<evidence type="ECO:0000256" key="2">
    <source>
        <dbReference type="ARBA" id="ARBA00022723"/>
    </source>
</evidence>